<organism evidence="2 3">
    <name type="scientific">Colwellia maritima</name>
    <dbReference type="NCBI Taxonomy" id="2912588"/>
    <lineage>
        <taxon>Bacteria</taxon>
        <taxon>Pseudomonadati</taxon>
        <taxon>Pseudomonadota</taxon>
        <taxon>Gammaproteobacteria</taxon>
        <taxon>Alteromonadales</taxon>
        <taxon>Colwelliaceae</taxon>
        <taxon>Colwellia</taxon>
    </lineage>
</organism>
<evidence type="ECO:0000313" key="2">
    <source>
        <dbReference type="EMBL" id="MCI2284638.1"/>
    </source>
</evidence>
<gene>
    <name evidence="2" type="ORF">L3081_16130</name>
</gene>
<sequence length="91" mass="10057">MCEPSEGKIVQVQGNEITINLGKHHGVKIGDEFTLLHSNNFISQQGKHYVSYNISPYKVKVTKLTTQSATAATVDNNLLGNIQINDLAVRY</sequence>
<evidence type="ECO:0000259" key="1">
    <source>
        <dbReference type="Pfam" id="PF16538"/>
    </source>
</evidence>
<accession>A0ABS9X321</accession>
<dbReference type="InterPro" id="IPR038165">
    <property type="entry name" value="FlgT_C_sf"/>
</dbReference>
<feature type="domain" description="Flagellar assembly protein T C-terminal" evidence="1">
    <location>
        <begin position="14"/>
        <end position="90"/>
    </location>
</feature>
<dbReference type="EMBL" id="JAKKSL010000003">
    <property type="protein sequence ID" value="MCI2284638.1"/>
    <property type="molecule type" value="Genomic_DNA"/>
</dbReference>
<evidence type="ECO:0000313" key="3">
    <source>
        <dbReference type="Proteomes" id="UP001139646"/>
    </source>
</evidence>
<name>A0ABS9X321_9GAMM</name>
<dbReference type="Gene3D" id="2.40.10.410">
    <property type="entry name" value="FlgT, C-terminal domain"/>
    <property type="match status" value="1"/>
</dbReference>
<reference evidence="2" key="1">
    <citation type="submission" date="2022-01" db="EMBL/GenBank/DDBJ databases">
        <title>Colwellia maritima, isolated from seawater.</title>
        <authorList>
            <person name="Kristyanto S."/>
            <person name="Jung J."/>
            <person name="Jeon C.O."/>
        </authorList>
    </citation>
    <scope>NUCLEOTIDE SEQUENCE</scope>
    <source>
        <strain evidence="2">MSW7</strain>
    </source>
</reference>
<proteinExistence type="predicted"/>
<dbReference type="Proteomes" id="UP001139646">
    <property type="component" value="Unassembled WGS sequence"/>
</dbReference>
<dbReference type="InterPro" id="IPR032388">
    <property type="entry name" value="FlgT_C"/>
</dbReference>
<keyword evidence="3" id="KW-1185">Reference proteome</keyword>
<comment type="caution">
    <text evidence="2">The sequence shown here is derived from an EMBL/GenBank/DDBJ whole genome shotgun (WGS) entry which is preliminary data.</text>
</comment>
<dbReference type="Pfam" id="PF16538">
    <property type="entry name" value="FlgT_C"/>
    <property type="match status" value="1"/>
</dbReference>
<protein>
    <recommendedName>
        <fullName evidence="1">Flagellar assembly protein T C-terminal domain-containing protein</fullName>
    </recommendedName>
</protein>